<dbReference type="AlphaFoldDB" id="A0A7W6KKT0"/>
<dbReference type="EMBL" id="JACIDZ010000009">
    <property type="protein sequence ID" value="MBB4122957.1"/>
    <property type="molecule type" value="Genomic_DNA"/>
</dbReference>
<sequence length="232" mass="26170">MEATEIDRRVDHFFTTMETVASAATALGRRLAYELGSDLNLLNYMRTDELGLSHMIADLLDPNGVHGQGSAFLELFLRLCDFNAAEVADDLSNIRVLREKRVSEGQIDIVLQSRMVDFLIIENKPYASEQPDQMERYASYIKRAHVREGGHLVYLSGRGTESHTMNASTQEEFAGRYATICYTSQGDRPSLSSWLRSCEARAKAPKVRVYLSDFADWVEQNFADLSEEISNA</sequence>
<dbReference type="RefSeq" id="WP_183487428.1">
    <property type="nucleotide sequence ID" value="NZ_JACIDZ010000009.1"/>
</dbReference>
<name>A0A7W6KKT0_9HYPH</name>
<keyword evidence="2" id="KW-1185">Reference proteome</keyword>
<comment type="caution">
    <text evidence="1">The sequence shown here is derived from an EMBL/GenBank/DDBJ whole genome shotgun (WGS) entry which is preliminary data.</text>
</comment>
<dbReference type="InterPro" id="IPR029470">
    <property type="entry name" value="PDDEXK_4"/>
</dbReference>
<reference evidence="1 2" key="1">
    <citation type="submission" date="2020-08" db="EMBL/GenBank/DDBJ databases">
        <title>Genomic Encyclopedia of Type Strains, Phase IV (KMG-IV): sequencing the most valuable type-strain genomes for metagenomic binning, comparative biology and taxonomic classification.</title>
        <authorList>
            <person name="Goeker M."/>
        </authorList>
    </citation>
    <scope>NUCLEOTIDE SEQUENCE [LARGE SCALE GENOMIC DNA]</scope>
    <source>
        <strain evidence="1 2">DSM 28101</strain>
    </source>
</reference>
<dbReference type="Pfam" id="PF14281">
    <property type="entry name" value="PDDEXK_4"/>
    <property type="match status" value="1"/>
</dbReference>
<evidence type="ECO:0008006" key="3">
    <source>
        <dbReference type="Google" id="ProtNLM"/>
    </source>
</evidence>
<evidence type="ECO:0000313" key="2">
    <source>
        <dbReference type="Proteomes" id="UP000530571"/>
    </source>
</evidence>
<gene>
    <name evidence="1" type="ORF">GGR30_002892</name>
</gene>
<accession>A0A7W6KKT0</accession>
<proteinExistence type="predicted"/>
<evidence type="ECO:0000313" key="1">
    <source>
        <dbReference type="EMBL" id="MBB4122957.1"/>
    </source>
</evidence>
<organism evidence="1 2">
    <name type="scientific">Martelella radicis</name>
    <dbReference type="NCBI Taxonomy" id="1397476"/>
    <lineage>
        <taxon>Bacteria</taxon>
        <taxon>Pseudomonadati</taxon>
        <taxon>Pseudomonadota</taxon>
        <taxon>Alphaproteobacteria</taxon>
        <taxon>Hyphomicrobiales</taxon>
        <taxon>Aurantimonadaceae</taxon>
        <taxon>Martelella</taxon>
    </lineage>
</organism>
<protein>
    <recommendedName>
        <fullName evidence="3">PD-(D/E)XK nuclease superfamily protein</fullName>
    </recommendedName>
</protein>
<dbReference type="Proteomes" id="UP000530571">
    <property type="component" value="Unassembled WGS sequence"/>
</dbReference>